<name>A0A5M8A7E4_9BURK</name>
<dbReference type="Proteomes" id="UP000324324">
    <property type="component" value="Unassembled WGS sequence"/>
</dbReference>
<organism evidence="1 2">
    <name type="scientific">Cupriavidus cauae</name>
    <dbReference type="NCBI Taxonomy" id="2608999"/>
    <lineage>
        <taxon>Bacteria</taxon>
        <taxon>Pseudomonadati</taxon>
        <taxon>Pseudomonadota</taxon>
        <taxon>Betaproteobacteria</taxon>
        <taxon>Burkholderiales</taxon>
        <taxon>Burkholderiaceae</taxon>
        <taxon>Cupriavidus</taxon>
    </lineage>
</organism>
<dbReference type="InterPro" id="IPR009858">
    <property type="entry name" value="DUF1415"/>
</dbReference>
<dbReference type="Pfam" id="PF07209">
    <property type="entry name" value="DUF1415"/>
    <property type="match status" value="1"/>
</dbReference>
<sequence>MSPSEQQAILDATRHWLTRAVIGLNLCPFAKSVHVKEQIRYVVCEAADAEALLDTLEAELKGLAQADPARIDTTLLVVPRMLADFADYNDFLYLAERLLDSLGLAGVLQIASFHPQYQFAGTDADDIENYTNRAPYPILHLLREDSIARAVEAFPDAADIYERNEETMRRLGHEGWRRWMAGDEPQ</sequence>
<dbReference type="RefSeq" id="WP_150084576.1">
    <property type="nucleotide sequence ID" value="NZ_VWRN01000054.1"/>
</dbReference>
<reference evidence="1 2" key="1">
    <citation type="submission" date="2019-09" db="EMBL/GenBank/DDBJ databases">
        <title>Isolation of a novel species in the genus Cupriavidus from patients with sepsis using whole genome sequencing.</title>
        <authorList>
            <person name="Kweon O.J."/>
            <person name="Lee M.-K."/>
        </authorList>
    </citation>
    <scope>NUCLEOTIDE SEQUENCE [LARGE SCALE GENOMIC DNA]</scope>
    <source>
        <strain evidence="1 2">MKL-01</strain>
    </source>
</reference>
<proteinExistence type="predicted"/>
<evidence type="ECO:0000313" key="1">
    <source>
        <dbReference type="EMBL" id="KAA6118301.1"/>
    </source>
</evidence>
<comment type="caution">
    <text evidence="1">The sequence shown here is derived from an EMBL/GenBank/DDBJ whole genome shotgun (WGS) entry which is preliminary data.</text>
</comment>
<evidence type="ECO:0000313" key="2">
    <source>
        <dbReference type="Proteomes" id="UP000324324"/>
    </source>
</evidence>
<protein>
    <submittedName>
        <fullName evidence="1">DUF1415 domain-containing protein</fullName>
    </submittedName>
</protein>
<dbReference type="AlphaFoldDB" id="A0A5M8A7E4"/>
<dbReference type="EMBL" id="VWRN01000054">
    <property type="protein sequence ID" value="KAA6118301.1"/>
    <property type="molecule type" value="Genomic_DNA"/>
</dbReference>
<gene>
    <name evidence="1" type="ORF">F1599_21960</name>
</gene>
<keyword evidence="2" id="KW-1185">Reference proteome</keyword>
<accession>A0A5M8A7E4</accession>